<feature type="compositionally biased region" description="Polar residues" evidence="1">
    <location>
        <begin position="354"/>
        <end position="369"/>
    </location>
</feature>
<comment type="caution">
    <text evidence="2">The sequence shown here is derived from an EMBL/GenBank/DDBJ whole genome shotgun (WGS) entry which is preliminary data.</text>
</comment>
<protein>
    <submittedName>
        <fullName evidence="2">Uncharacterized protein</fullName>
    </submittedName>
</protein>
<dbReference type="AlphaFoldDB" id="A0A8E0S324"/>
<feature type="region of interest" description="Disordered" evidence="1">
    <location>
        <begin position="1"/>
        <end position="49"/>
    </location>
</feature>
<dbReference type="EMBL" id="LUCM01001128">
    <property type="protein sequence ID" value="KAA0199466.1"/>
    <property type="molecule type" value="Genomic_DNA"/>
</dbReference>
<accession>A0A8E0S324</accession>
<reference evidence="2" key="1">
    <citation type="submission" date="2019-05" db="EMBL/GenBank/DDBJ databases">
        <title>Annotation for the trematode Fasciolopsis buski.</title>
        <authorList>
            <person name="Choi Y.-J."/>
        </authorList>
    </citation>
    <scope>NUCLEOTIDE SEQUENCE</scope>
    <source>
        <strain evidence="2">HT</strain>
        <tissue evidence="2">Whole worm</tissue>
    </source>
</reference>
<feature type="compositionally biased region" description="Polar residues" evidence="1">
    <location>
        <begin position="1"/>
        <end position="12"/>
    </location>
</feature>
<feature type="compositionally biased region" description="Basic residues" evidence="1">
    <location>
        <begin position="343"/>
        <end position="353"/>
    </location>
</feature>
<feature type="region of interest" description="Disordered" evidence="1">
    <location>
        <begin position="329"/>
        <end position="369"/>
    </location>
</feature>
<name>A0A8E0S324_9TREM</name>
<organism evidence="2 3">
    <name type="scientific">Fasciolopsis buskii</name>
    <dbReference type="NCBI Taxonomy" id="27845"/>
    <lineage>
        <taxon>Eukaryota</taxon>
        <taxon>Metazoa</taxon>
        <taxon>Spiralia</taxon>
        <taxon>Lophotrochozoa</taxon>
        <taxon>Platyhelminthes</taxon>
        <taxon>Trematoda</taxon>
        <taxon>Digenea</taxon>
        <taxon>Plagiorchiida</taxon>
        <taxon>Echinostomata</taxon>
        <taxon>Echinostomatoidea</taxon>
        <taxon>Fasciolidae</taxon>
        <taxon>Fasciolopsis</taxon>
    </lineage>
</organism>
<sequence>MIVSDMVSTAPVSTRRRTNSVAAASDLSSKKKVSSSLQRPATEESNLLALGELPKPTRFRRSSFALSGERPTQLDGLVKEAAEHTVQMVASREAAEITKMVSPPPGVTQFHLDICNPVDTDSDDASRKVSVATLIPHSTGTSDKPVLLSSPPCSRRTSDSGWFLSENNNQHPFIWYNTKAFSQNPLSSELVKRYLAMIATESPSPEPDMLISASPPSGSGMMCGNLSGLMQLATSSVSSMTMPVHQIRRAHAMHARSPNAKLGILSYDVQPSARVACFSDRNAFTDTNYSSGVSDAEQWSQYHHLGYQSDNYMRDAASEAKQLRMAGKRLEADYHRSTGSLPRIRKTRSRSKSGVRQGNGLSPSTTPASVQSSKFDLMHVYEGLPVPGFASSHPVGSTAASVASSTSRLPCDTPPCSPSTGSLLDSDHQNSLGSTNGLSRLRLFFDHWKPHIKDDDNGNYIYLDQEAQERRANARASNLIAPVSF</sequence>
<evidence type="ECO:0000313" key="3">
    <source>
        <dbReference type="Proteomes" id="UP000728185"/>
    </source>
</evidence>
<gene>
    <name evidence="2" type="ORF">FBUS_06473</name>
</gene>
<evidence type="ECO:0000256" key="1">
    <source>
        <dbReference type="SAM" id="MobiDB-lite"/>
    </source>
</evidence>
<dbReference type="Proteomes" id="UP000728185">
    <property type="component" value="Unassembled WGS sequence"/>
</dbReference>
<keyword evidence="3" id="KW-1185">Reference proteome</keyword>
<feature type="region of interest" description="Disordered" evidence="1">
    <location>
        <begin position="405"/>
        <end position="425"/>
    </location>
</feature>
<proteinExistence type="predicted"/>
<dbReference type="OrthoDB" id="6275174at2759"/>
<evidence type="ECO:0000313" key="2">
    <source>
        <dbReference type="EMBL" id="KAA0199466.1"/>
    </source>
</evidence>